<comment type="caution">
    <text evidence="9">The sequence shown here is derived from an EMBL/GenBank/DDBJ whole genome shotgun (WGS) entry which is preliminary data.</text>
</comment>
<gene>
    <name evidence="9" type="ORF">J2125_001341</name>
</gene>
<comment type="similarity">
    <text evidence="1">Belongs to the RecJ family.</text>
</comment>
<protein>
    <recommendedName>
        <fullName evidence="2">Single-stranded-DNA-specific exonuclease RecJ</fullName>
    </recommendedName>
</protein>
<organism evidence="9 10">
    <name type="scientific">Winslowiella toletana</name>
    <dbReference type="NCBI Taxonomy" id="92490"/>
    <lineage>
        <taxon>Bacteria</taxon>
        <taxon>Pseudomonadati</taxon>
        <taxon>Pseudomonadota</taxon>
        <taxon>Gammaproteobacteria</taxon>
        <taxon>Enterobacterales</taxon>
        <taxon>Erwiniaceae</taxon>
        <taxon>Winslowiella</taxon>
    </lineage>
</organism>
<feature type="domain" description="DDH" evidence="6">
    <location>
        <begin position="73"/>
        <end position="232"/>
    </location>
</feature>
<dbReference type="RefSeq" id="WP_017803532.1">
    <property type="nucleotide sequence ID" value="NZ_JAGGMQ010000001.1"/>
</dbReference>
<dbReference type="Pfam" id="PF17768">
    <property type="entry name" value="RecJ_OB"/>
    <property type="match status" value="1"/>
</dbReference>
<dbReference type="Gene3D" id="3.90.1640.30">
    <property type="match status" value="1"/>
</dbReference>
<evidence type="ECO:0000259" key="7">
    <source>
        <dbReference type="Pfam" id="PF02272"/>
    </source>
</evidence>
<evidence type="ECO:0000256" key="2">
    <source>
        <dbReference type="ARBA" id="ARBA00019841"/>
    </source>
</evidence>
<name>A0ABS4P686_9GAMM</name>
<dbReference type="PANTHER" id="PTHR30255:SF2">
    <property type="entry name" value="SINGLE-STRANDED-DNA-SPECIFIC EXONUCLEASE RECJ"/>
    <property type="match status" value="1"/>
</dbReference>
<dbReference type="NCBIfam" id="NF008290">
    <property type="entry name" value="PRK11070.1"/>
    <property type="match status" value="1"/>
</dbReference>
<evidence type="ECO:0000313" key="10">
    <source>
        <dbReference type="Proteomes" id="UP001195624"/>
    </source>
</evidence>
<evidence type="ECO:0000256" key="3">
    <source>
        <dbReference type="ARBA" id="ARBA00022722"/>
    </source>
</evidence>
<dbReference type="Gene3D" id="3.10.310.30">
    <property type="match status" value="1"/>
</dbReference>
<dbReference type="InterPro" id="IPR004610">
    <property type="entry name" value="RecJ"/>
</dbReference>
<evidence type="ECO:0000259" key="6">
    <source>
        <dbReference type="Pfam" id="PF01368"/>
    </source>
</evidence>
<keyword evidence="10" id="KW-1185">Reference proteome</keyword>
<reference evidence="10" key="1">
    <citation type="submission" date="2023-07" db="EMBL/GenBank/DDBJ databases">
        <title>Genome mining of underrepresented organisms for secondary metabolites.</title>
        <authorList>
            <person name="D'Agostino P.M."/>
        </authorList>
    </citation>
    <scope>NUCLEOTIDE SEQUENCE [LARGE SCALE GENOMIC DNA]</scope>
    <source>
        <strain evidence="10">WS4403</strain>
    </source>
</reference>
<dbReference type="InterPro" id="IPR001667">
    <property type="entry name" value="DDH_dom"/>
</dbReference>
<evidence type="ECO:0000256" key="1">
    <source>
        <dbReference type="ARBA" id="ARBA00005915"/>
    </source>
</evidence>
<dbReference type="InterPro" id="IPR041122">
    <property type="entry name" value="RecJ_OB"/>
</dbReference>
<evidence type="ECO:0000313" key="9">
    <source>
        <dbReference type="EMBL" id="MBP2168149.1"/>
    </source>
</evidence>
<dbReference type="PANTHER" id="PTHR30255">
    <property type="entry name" value="SINGLE-STRANDED-DNA-SPECIFIC EXONUCLEASE RECJ"/>
    <property type="match status" value="1"/>
</dbReference>
<dbReference type="EMBL" id="JAGGMQ010000001">
    <property type="protein sequence ID" value="MBP2168149.1"/>
    <property type="molecule type" value="Genomic_DNA"/>
</dbReference>
<keyword evidence="5 9" id="KW-0269">Exonuclease</keyword>
<evidence type="ECO:0000256" key="4">
    <source>
        <dbReference type="ARBA" id="ARBA00022801"/>
    </source>
</evidence>
<evidence type="ECO:0000256" key="5">
    <source>
        <dbReference type="ARBA" id="ARBA00022839"/>
    </source>
</evidence>
<dbReference type="Pfam" id="PF01368">
    <property type="entry name" value="DHH"/>
    <property type="match status" value="1"/>
</dbReference>
<dbReference type="NCBIfam" id="TIGR00644">
    <property type="entry name" value="recJ"/>
    <property type="match status" value="1"/>
</dbReference>
<feature type="domain" description="DHHA1" evidence="7">
    <location>
        <begin position="358"/>
        <end position="453"/>
    </location>
</feature>
<dbReference type="SUPFAM" id="SSF64182">
    <property type="entry name" value="DHH phosphoesterases"/>
    <property type="match status" value="1"/>
</dbReference>
<dbReference type="Proteomes" id="UP001195624">
    <property type="component" value="Unassembled WGS sequence"/>
</dbReference>
<keyword evidence="4 9" id="KW-0378">Hydrolase</keyword>
<dbReference type="InterPro" id="IPR038763">
    <property type="entry name" value="DHH_sf"/>
</dbReference>
<dbReference type="InterPro" id="IPR051673">
    <property type="entry name" value="SSDNA_exonuclease_RecJ"/>
</dbReference>
<proteinExistence type="inferred from homology"/>
<dbReference type="GO" id="GO:0004527">
    <property type="term" value="F:exonuclease activity"/>
    <property type="evidence" value="ECO:0007669"/>
    <property type="project" value="UniProtKB-KW"/>
</dbReference>
<keyword evidence="3" id="KW-0540">Nuclease</keyword>
<sequence length="576" mass="62858">MNKPTQLRRRQAEDAAQLPAELHPLLRRLYRHRGIRQASELERGAKYLLPFQSLSGIQRAVEILHQALAQHKRIMIVGDFDADGATSTALTVLALRSMGGRNIDYLVPNRFEDGYGLSPEVVEQAAARGAELIVTVDNGISSLAGVVYAHQKGIPVVITDHHLPGETLPAAEAIVNPNLADCEFPSRSLAGVGVAFYLMLALRAHLRDQGWFEQGLAAPNLAELLDLVALGTVADVVPLDANNRILVWQGLSRIRAGKCRPGIRALLEISARDARQLAASDLGFALGPRLNAAGRLDDMSVGVALLLTEDVGQARMLAHELDALNQTRKEIEQGMQAEALSLCDKLERSSEALPLGIAMYHPEWHQGVVGILASRLKERFHRPVIAFAPAGDGTLKGSGRSVSGLHMRDALERIDTLHPGLVLKFGGHAMAAGLSLEEARFTEFSQRFAELVGEWLDADALQGVIWSDGELAAQELTLATAELLREAGPWGQAFPEPIFDGKFKLLQQRLVGERHLKVMIEPLGGGPLLDGIAFNIDTALWPDPSVKQVELAYKLDVNEFRGNRNVQLIIEHLWPL</sequence>
<accession>A0ABS4P686</accession>
<dbReference type="InterPro" id="IPR003156">
    <property type="entry name" value="DHHA1_dom"/>
</dbReference>
<dbReference type="Pfam" id="PF02272">
    <property type="entry name" value="DHHA1"/>
    <property type="match status" value="1"/>
</dbReference>
<evidence type="ECO:0000259" key="8">
    <source>
        <dbReference type="Pfam" id="PF17768"/>
    </source>
</evidence>
<feature type="domain" description="RecJ OB" evidence="8">
    <location>
        <begin position="468"/>
        <end position="572"/>
    </location>
</feature>